<reference evidence="3 4" key="1">
    <citation type="journal article" date="2024" name="Nat. Commun.">
        <title>Phylogenomics reveals the evolutionary origins of lichenization in chlorophyte algae.</title>
        <authorList>
            <person name="Puginier C."/>
            <person name="Libourel C."/>
            <person name="Otte J."/>
            <person name="Skaloud P."/>
            <person name="Haon M."/>
            <person name="Grisel S."/>
            <person name="Petersen M."/>
            <person name="Berrin J.G."/>
            <person name="Delaux P.M."/>
            <person name="Dal Grande F."/>
            <person name="Keller J."/>
        </authorList>
    </citation>
    <scope>NUCLEOTIDE SEQUENCE [LARGE SCALE GENOMIC DNA]</scope>
    <source>
        <strain evidence="3 4">SAG 2145</strain>
    </source>
</reference>
<dbReference type="Proteomes" id="UP001438707">
    <property type="component" value="Unassembled WGS sequence"/>
</dbReference>
<dbReference type="Gene3D" id="3.40.50.720">
    <property type="entry name" value="NAD(P)-binding Rossmann-like Domain"/>
    <property type="match status" value="1"/>
</dbReference>
<dbReference type="GO" id="GO:0016491">
    <property type="term" value="F:oxidoreductase activity"/>
    <property type="evidence" value="ECO:0007669"/>
    <property type="project" value="UniProtKB-KW"/>
</dbReference>
<dbReference type="PROSITE" id="PS00061">
    <property type="entry name" value="ADH_SHORT"/>
    <property type="match status" value="1"/>
</dbReference>
<evidence type="ECO:0000256" key="2">
    <source>
        <dbReference type="ARBA" id="ARBA00023002"/>
    </source>
</evidence>
<dbReference type="FunFam" id="3.40.50.720:FF:000084">
    <property type="entry name" value="Short-chain dehydrogenase reductase"/>
    <property type="match status" value="1"/>
</dbReference>
<dbReference type="PRINTS" id="PR00081">
    <property type="entry name" value="GDHRDH"/>
</dbReference>
<dbReference type="PANTHER" id="PTHR24321">
    <property type="entry name" value="DEHYDROGENASES, SHORT CHAIN"/>
    <property type="match status" value="1"/>
</dbReference>
<name>A0AAW1QI13_9CHLO</name>
<evidence type="ECO:0000313" key="3">
    <source>
        <dbReference type="EMBL" id="KAK9821009.1"/>
    </source>
</evidence>
<dbReference type="Pfam" id="PF13561">
    <property type="entry name" value="adh_short_C2"/>
    <property type="match status" value="1"/>
</dbReference>
<dbReference type="PANTHER" id="PTHR24321:SF8">
    <property type="entry name" value="ESTRADIOL 17-BETA-DEHYDROGENASE 8-RELATED"/>
    <property type="match status" value="1"/>
</dbReference>
<protein>
    <submittedName>
        <fullName evidence="3">Uncharacterized protein</fullName>
    </submittedName>
</protein>
<comment type="caution">
    <text evidence="3">The sequence shown here is derived from an EMBL/GenBank/DDBJ whole genome shotgun (WGS) entry which is preliminary data.</text>
</comment>
<dbReference type="InterPro" id="IPR002347">
    <property type="entry name" value="SDR_fam"/>
</dbReference>
<keyword evidence="4" id="KW-1185">Reference proteome</keyword>
<keyword evidence="2" id="KW-0560">Oxidoreductase</keyword>
<evidence type="ECO:0000313" key="4">
    <source>
        <dbReference type="Proteomes" id="UP001438707"/>
    </source>
</evidence>
<comment type="similarity">
    <text evidence="1">Belongs to the short-chain dehydrogenases/reductases (SDR) family.</text>
</comment>
<dbReference type="SUPFAM" id="SSF51735">
    <property type="entry name" value="NAD(P)-binding Rossmann-fold domains"/>
    <property type="match status" value="1"/>
</dbReference>
<sequence length="306" mass="33096">MMLEPDAAARGFARLVFPARPAGTNHTRLQLWFVNIQASDLAVPDTSERLASPVLCEMKTAVVSGTGTRHGLGRGILHAFLQEGWRCVGIDISQHQEEQTDPVLQAHQQQYKFIQADISDEKQVQTAIQEASSFLQRSINCLVNNAGIAQPYLEGNHSQRIQSWQNYIATNLSGAFLMSEACLPFMPHGDASIVHISSVRAHFSEPNSEGYGSAKAGLIGLTRAQAVSLAQHARVNAILPGWIDTSGGSMELTKQDTDWHPVGRIGAPKDIAQAVLFLADSSKAGFITGQELTIDGGVTAKLVYPE</sequence>
<dbReference type="InterPro" id="IPR020904">
    <property type="entry name" value="Sc_DH/Rdtase_CS"/>
</dbReference>
<dbReference type="InterPro" id="IPR036291">
    <property type="entry name" value="NAD(P)-bd_dom_sf"/>
</dbReference>
<dbReference type="PRINTS" id="PR00080">
    <property type="entry name" value="SDRFAMILY"/>
</dbReference>
<accession>A0AAW1QI13</accession>
<gene>
    <name evidence="3" type="ORF">WJX74_000516</name>
</gene>
<organism evidence="3 4">
    <name type="scientific">Apatococcus lobatus</name>
    <dbReference type="NCBI Taxonomy" id="904363"/>
    <lineage>
        <taxon>Eukaryota</taxon>
        <taxon>Viridiplantae</taxon>
        <taxon>Chlorophyta</taxon>
        <taxon>core chlorophytes</taxon>
        <taxon>Trebouxiophyceae</taxon>
        <taxon>Chlorellales</taxon>
        <taxon>Chlorellaceae</taxon>
        <taxon>Apatococcus</taxon>
    </lineage>
</organism>
<proteinExistence type="inferred from homology"/>
<dbReference type="AlphaFoldDB" id="A0AAW1QI13"/>
<dbReference type="EMBL" id="JALJOS010000041">
    <property type="protein sequence ID" value="KAK9821009.1"/>
    <property type="molecule type" value="Genomic_DNA"/>
</dbReference>
<evidence type="ECO:0000256" key="1">
    <source>
        <dbReference type="ARBA" id="ARBA00006484"/>
    </source>
</evidence>